<accession>A0ABS6APW4</accession>
<organism evidence="1 2">
    <name type="scientific">Nocardia albiluteola</name>
    <dbReference type="NCBI Taxonomy" id="2842303"/>
    <lineage>
        <taxon>Bacteria</taxon>
        <taxon>Bacillati</taxon>
        <taxon>Actinomycetota</taxon>
        <taxon>Actinomycetes</taxon>
        <taxon>Mycobacteriales</taxon>
        <taxon>Nocardiaceae</taxon>
        <taxon>Nocardia</taxon>
    </lineage>
</organism>
<protein>
    <submittedName>
        <fullName evidence="1">Uncharacterized protein</fullName>
    </submittedName>
</protein>
<gene>
    <name evidence="1" type="ORF">KO481_00710</name>
</gene>
<sequence>MAAYFDPKAWSPMRAVDLGRRLLDPVWLDQWSGFTTAWLDPVADLSAGAVTALMPDVLMTLLSEGILSQFGGRELNAALLGHDLRAVLRTLKVRRRGAHFQTKAVLEELRWNGHPIEQMSVVAHGVRLIPGVPTKLRSSHLDITGTVGLAALVEWLNTWELDWELGVHADGLITARHRRLRVRALVEAAVADDLLTITVHRAGWSGVRIPRRWIALAPIPLTGLPKNLRVHSADRDGERVRFHVELPEITGSFDLAQIRSAIVAGTTLIIF</sequence>
<keyword evidence="2" id="KW-1185">Reference proteome</keyword>
<reference evidence="1 2" key="1">
    <citation type="submission" date="2021-06" db="EMBL/GenBank/DDBJ databases">
        <title>Actinomycetes sequencing.</title>
        <authorList>
            <person name="Shan Q."/>
        </authorList>
    </citation>
    <scope>NUCLEOTIDE SEQUENCE [LARGE SCALE GENOMIC DNA]</scope>
    <source>
        <strain evidence="1 2">NEAU-G5</strain>
    </source>
</reference>
<comment type="caution">
    <text evidence="1">The sequence shown here is derived from an EMBL/GenBank/DDBJ whole genome shotgun (WGS) entry which is preliminary data.</text>
</comment>
<dbReference type="RefSeq" id="WP_215914974.1">
    <property type="nucleotide sequence ID" value="NZ_JAHKNI010000001.1"/>
</dbReference>
<evidence type="ECO:0000313" key="1">
    <source>
        <dbReference type="EMBL" id="MBU3060052.1"/>
    </source>
</evidence>
<name>A0ABS6APW4_9NOCA</name>
<dbReference type="EMBL" id="JAHKNI010000001">
    <property type="protein sequence ID" value="MBU3060052.1"/>
    <property type="molecule type" value="Genomic_DNA"/>
</dbReference>
<evidence type="ECO:0000313" key="2">
    <source>
        <dbReference type="Proteomes" id="UP000733379"/>
    </source>
</evidence>
<dbReference type="Proteomes" id="UP000733379">
    <property type="component" value="Unassembled WGS sequence"/>
</dbReference>
<proteinExistence type="predicted"/>